<dbReference type="PANTHER" id="PTHR36174:SF1">
    <property type="entry name" value="LIPID II:GLYCINE GLYCYLTRANSFERASE"/>
    <property type="match status" value="1"/>
</dbReference>
<evidence type="ECO:0000313" key="3">
    <source>
        <dbReference type="Proteomes" id="UP000004725"/>
    </source>
</evidence>
<dbReference type="EMBL" id="AJYB01000039">
    <property type="protein sequence ID" value="EIM06117.1"/>
    <property type="molecule type" value="Genomic_DNA"/>
</dbReference>
<comment type="caution">
    <text evidence="2">The sequence shown here is derived from an EMBL/GenBank/DDBJ whole genome shotgun (WGS) entry which is preliminary data.</text>
</comment>
<accession>A0AA87LTF8</accession>
<organism evidence="2 3">
    <name type="scientific">Planococcus antarcticus DSM 14505</name>
    <dbReference type="NCBI Taxonomy" id="1185653"/>
    <lineage>
        <taxon>Bacteria</taxon>
        <taxon>Bacillati</taxon>
        <taxon>Bacillota</taxon>
        <taxon>Bacilli</taxon>
        <taxon>Bacillales</taxon>
        <taxon>Caryophanaceae</taxon>
        <taxon>Planococcus</taxon>
    </lineage>
</organism>
<dbReference type="AlphaFoldDB" id="A0AA87LTF8"/>
<protein>
    <recommendedName>
        <fullName evidence="1">BioF2-like acetyltransferase domain-containing protein</fullName>
    </recommendedName>
</protein>
<sequence length="330" mass="38930">MANVPDIYFLPEWGKYFETQEEQGKWTMFEFKNDLGHINYQFIARPVPVDTGAITYYDIITPYGFSGPIVLECQEGKRQELVAQYDSAFQQYCEENNIVTEYVRFNPWIQNVKNFEHLYSFRNNGDMIYIDLTVEDFFMDEFSPKSRTQVRKAQKNNVEIELDFTGETVGEFHRLYDITAKRNGINNDYYLFSEEFFQKSFEIFKGKQFLLNAKYEGEYISSSLILHYGDYMHSHLTANDPDYFHLAANSLIQYEACRWGIENNKKEFQLGGTAPYENLHRFKKGFTKTKALDLVIGKKIRLQKTYDQLVDRKMENGGIKVMGYFPLYRG</sequence>
<evidence type="ECO:0000313" key="2">
    <source>
        <dbReference type="EMBL" id="EIM06117.1"/>
    </source>
</evidence>
<dbReference type="InterPro" id="IPR016181">
    <property type="entry name" value="Acyl_CoA_acyltransferase"/>
</dbReference>
<dbReference type="Proteomes" id="UP000004725">
    <property type="component" value="Unassembled WGS sequence"/>
</dbReference>
<dbReference type="SUPFAM" id="SSF55729">
    <property type="entry name" value="Acyl-CoA N-acyltransferases (Nat)"/>
    <property type="match status" value="1"/>
</dbReference>
<feature type="domain" description="BioF2-like acetyltransferase" evidence="1">
    <location>
        <begin position="147"/>
        <end position="274"/>
    </location>
</feature>
<proteinExistence type="predicted"/>
<dbReference type="InterPro" id="IPR050644">
    <property type="entry name" value="PG_Glycine_Bridge_Synth"/>
</dbReference>
<reference evidence="2 3" key="1">
    <citation type="journal article" date="2012" name="J. Bacteriol.">
        <title>Genome Sequence of the Antarctic Psychrophile Bacterium Planococcus antarcticus DSM 14505.</title>
        <authorList>
            <person name="Margolles A."/>
            <person name="Gueimonde M."/>
            <person name="Sanchez B."/>
        </authorList>
    </citation>
    <scope>NUCLEOTIDE SEQUENCE [LARGE SCALE GENOMIC DNA]</scope>
    <source>
        <strain evidence="2 3">DSM 14505</strain>
    </source>
</reference>
<dbReference type="Gene3D" id="3.40.630.30">
    <property type="match status" value="1"/>
</dbReference>
<dbReference type="Pfam" id="PF13480">
    <property type="entry name" value="Acetyltransf_6"/>
    <property type="match status" value="1"/>
</dbReference>
<dbReference type="RefSeq" id="WP_006830499.1">
    <property type="nucleotide sequence ID" value="NZ_AJYB01000039.1"/>
</dbReference>
<dbReference type="InterPro" id="IPR038740">
    <property type="entry name" value="BioF2-like_GNAT_dom"/>
</dbReference>
<name>A0AA87LTF8_9BACL</name>
<dbReference type="PANTHER" id="PTHR36174">
    <property type="entry name" value="LIPID II:GLYCINE GLYCYLTRANSFERASE"/>
    <property type="match status" value="1"/>
</dbReference>
<gene>
    <name evidence="2" type="ORF">A1A1_12667</name>
</gene>
<evidence type="ECO:0000259" key="1">
    <source>
        <dbReference type="Pfam" id="PF13480"/>
    </source>
</evidence>